<dbReference type="SMART" id="SM00516">
    <property type="entry name" value="SEC14"/>
    <property type="match status" value="1"/>
</dbReference>
<dbReference type="SUPFAM" id="SSF46938">
    <property type="entry name" value="CRAL/TRIO N-terminal domain"/>
    <property type="match status" value="1"/>
</dbReference>
<dbReference type="GO" id="GO:0005737">
    <property type="term" value="C:cytoplasm"/>
    <property type="evidence" value="ECO:0007669"/>
    <property type="project" value="TreeGrafter"/>
</dbReference>
<dbReference type="PROSITE" id="PS50191">
    <property type="entry name" value="CRAL_TRIO"/>
    <property type="match status" value="1"/>
</dbReference>
<dbReference type="OrthoDB" id="1434354at2759"/>
<name>A0A3P6V060_LITSI</name>
<dbReference type="SUPFAM" id="SSF101576">
    <property type="entry name" value="Supernatant protein factor (SPF), C-terminal domain"/>
    <property type="match status" value="1"/>
</dbReference>
<reference evidence="3 4" key="1">
    <citation type="submission" date="2018-08" db="EMBL/GenBank/DDBJ databases">
        <authorList>
            <person name="Laetsch R D."/>
            <person name="Stevens L."/>
            <person name="Kumar S."/>
            <person name="Blaxter L. M."/>
        </authorList>
    </citation>
    <scope>NUCLEOTIDE SEQUENCE [LARGE SCALE GENOMIC DNA]</scope>
</reference>
<dbReference type="CDD" id="cd00170">
    <property type="entry name" value="SEC14"/>
    <property type="match status" value="1"/>
</dbReference>
<gene>
    <name evidence="3" type="ORF">NLS_LOCUS6382</name>
</gene>
<protein>
    <recommendedName>
        <fullName evidence="5">CRAL-TRIO domain-containing protein</fullName>
    </recommendedName>
</protein>
<dbReference type="STRING" id="42156.A0A3P6V060"/>
<dbReference type="InterPro" id="IPR009038">
    <property type="entry name" value="GOLD_dom"/>
</dbReference>
<dbReference type="InterPro" id="IPR036865">
    <property type="entry name" value="CRAL-TRIO_dom_sf"/>
</dbReference>
<evidence type="ECO:0000259" key="1">
    <source>
        <dbReference type="PROSITE" id="PS50191"/>
    </source>
</evidence>
<sequence>MSKENGANGRMDMRSIHQTDIDEFRKRVEPLLEKYPRYDTDYALLRWLKGWKFDKEMAAQKMKWALNTMSTVGAFEKDLTSIEKIEAILKNESPLTDYFPSGAVGYDKNGDVVLVHNIGNAHPRSLIGAERVSLFYVCAIYHCEGIQYLIRSEEAKRGRKLGAVIITDLSDFSYDIIFHLPAAKIYISALIMLQDMFPDIATKLYIINAPVAVQFLLRMVLMNIAKETQDMFEFLGNDCKEILVERHGAKFLPKRYGGTRDDDIFRKGGVVPDSLLQQNRNDVAQEKLKKITVGARNEAVVSVNIEKPNSKLSWYFTCSSGDIDFSVLFEEQEVWPRFRIYTEFRAEYNEILCKQAGIYRLLFSNKHGRIWSKSIQYYIDVKQPST</sequence>
<dbReference type="InterPro" id="IPR001251">
    <property type="entry name" value="CRAL-TRIO_dom"/>
</dbReference>
<feature type="domain" description="GOLD" evidence="2">
    <location>
        <begin position="281"/>
        <end position="381"/>
    </location>
</feature>
<evidence type="ECO:0000313" key="3">
    <source>
        <dbReference type="EMBL" id="VDK83834.1"/>
    </source>
</evidence>
<dbReference type="PANTHER" id="PTHR23324:SF7">
    <property type="entry name" value="CRAL-TRIO DOMAIN-CONTAINING PROTEIN"/>
    <property type="match status" value="1"/>
</dbReference>
<dbReference type="Proteomes" id="UP000277928">
    <property type="component" value="Unassembled WGS sequence"/>
</dbReference>
<dbReference type="PROSITE" id="PS50866">
    <property type="entry name" value="GOLD"/>
    <property type="match status" value="1"/>
</dbReference>
<dbReference type="OMA" id="WPRFRIY"/>
<keyword evidence="4" id="KW-1185">Reference proteome</keyword>
<dbReference type="InterPro" id="IPR036273">
    <property type="entry name" value="CRAL/TRIO_N_dom_sf"/>
</dbReference>
<dbReference type="PANTHER" id="PTHR23324">
    <property type="entry name" value="SEC14 RELATED PROTEIN"/>
    <property type="match status" value="1"/>
</dbReference>
<dbReference type="Gene3D" id="3.40.525.10">
    <property type="entry name" value="CRAL-TRIO lipid binding domain"/>
    <property type="match status" value="1"/>
</dbReference>
<dbReference type="EMBL" id="UYRX01000558">
    <property type="protein sequence ID" value="VDK83834.1"/>
    <property type="molecule type" value="Genomic_DNA"/>
</dbReference>
<feature type="domain" description="CRAL-TRIO" evidence="1">
    <location>
        <begin position="91"/>
        <end position="264"/>
    </location>
</feature>
<evidence type="ECO:0000259" key="2">
    <source>
        <dbReference type="PROSITE" id="PS50866"/>
    </source>
</evidence>
<evidence type="ECO:0000313" key="4">
    <source>
        <dbReference type="Proteomes" id="UP000277928"/>
    </source>
</evidence>
<dbReference type="SUPFAM" id="SSF52087">
    <property type="entry name" value="CRAL/TRIO domain"/>
    <property type="match status" value="1"/>
</dbReference>
<dbReference type="AlphaFoldDB" id="A0A3P6V060"/>
<dbReference type="InterPro" id="IPR051064">
    <property type="entry name" value="SEC14/CRAL-TRIO_domain"/>
</dbReference>
<dbReference type="Pfam" id="PF00650">
    <property type="entry name" value="CRAL_TRIO"/>
    <property type="match status" value="1"/>
</dbReference>
<dbReference type="InterPro" id="IPR036598">
    <property type="entry name" value="GOLD_dom_sf"/>
</dbReference>
<accession>A0A3P6V060</accession>
<organism evidence="3 4">
    <name type="scientific">Litomosoides sigmodontis</name>
    <name type="common">Filarial nematode worm</name>
    <dbReference type="NCBI Taxonomy" id="42156"/>
    <lineage>
        <taxon>Eukaryota</taxon>
        <taxon>Metazoa</taxon>
        <taxon>Ecdysozoa</taxon>
        <taxon>Nematoda</taxon>
        <taxon>Chromadorea</taxon>
        <taxon>Rhabditida</taxon>
        <taxon>Spirurina</taxon>
        <taxon>Spiruromorpha</taxon>
        <taxon>Filarioidea</taxon>
        <taxon>Onchocercidae</taxon>
        <taxon>Litomosoides</taxon>
    </lineage>
</organism>
<proteinExistence type="predicted"/>
<evidence type="ECO:0008006" key="5">
    <source>
        <dbReference type="Google" id="ProtNLM"/>
    </source>
</evidence>
<dbReference type="Gene3D" id="2.60.120.680">
    <property type="entry name" value="GOLD domain"/>
    <property type="match status" value="1"/>
</dbReference>